<accession>A0A379EEJ0</accession>
<dbReference type="EMBL" id="UGTM01000002">
    <property type="protein sequence ID" value="SUB94641.1"/>
    <property type="molecule type" value="Genomic_DNA"/>
</dbReference>
<proteinExistence type="predicted"/>
<protein>
    <submittedName>
        <fullName evidence="1">Uncharacterized protein</fullName>
    </submittedName>
</protein>
<gene>
    <name evidence="1" type="ORF">NCTC13067_02514</name>
</gene>
<organism evidence="1 2">
    <name type="scientific">Prevotella denticola</name>
    <dbReference type="NCBI Taxonomy" id="28129"/>
    <lineage>
        <taxon>Bacteria</taxon>
        <taxon>Pseudomonadati</taxon>
        <taxon>Bacteroidota</taxon>
        <taxon>Bacteroidia</taxon>
        <taxon>Bacteroidales</taxon>
        <taxon>Prevotellaceae</taxon>
        <taxon>Prevotella</taxon>
    </lineage>
</organism>
<evidence type="ECO:0000313" key="2">
    <source>
        <dbReference type="Proteomes" id="UP000255469"/>
    </source>
</evidence>
<dbReference type="AlphaFoldDB" id="A0A379EEJ0"/>
<sequence length="63" mass="6792">MLCVRRGVFVFLHREDEDSVMSFAQPGTSVFLPAVFFQAVPCLSGQGLQPQMSASCKISPSVG</sequence>
<evidence type="ECO:0000313" key="1">
    <source>
        <dbReference type="EMBL" id="SUB94641.1"/>
    </source>
</evidence>
<name>A0A379EEJ0_9BACT</name>
<dbReference type="Proteomes" id="UP000255469">
    <property type="component" value="Unassembled WGS sequence"/>
</dbReference>
<reference evidence="1 2" key="1">
    <citation type="submission" date="2018-06" db="EMBL/GenBank/DDBJ databases">
        <authorList>
            <consortium name="Pathogen Informatics"/>
            <person name="Doyle S."/>
        </authorList>
    </citation>
    <scope>NUCLEOTIDE SEQUENCE [LARGE SCALE GENOMIC DNA]</scope>
    <source>
        <strain evidence="1 2">NCTC13067</strain>
    </source>
</reference>